<sequence>MSSILCTSHQTESSVDLLLIQHSLKLLLQDHTVHWLTTPQITAPNQYDVIIVYGNTNCLDYLEEYTGSVYFINSNLTGYLEPFDAGDFFFVNTIDYPIFRDRYNLDNVMSISDITFTNTFTNTLTNTSQMVETIGVCLPYEWTNITNSFERIIDNIVGTLVELSKNFNLVYIPFTNQDKKLVYELSKRTTSISSKLELVQDIPNETEIHNLFQKCDYIISSHTTGISLSIMHSKPFLCMYTKNSHLEKLAGEYSEEEKTEALNTLNHKLDKEKQELENEHGVEGNLDESQATHKITQEIQEEYEKEETLNLDQIQQELQKTLVEQTLSELTQLDSQIKDLSDSLDDNLGENTKRVLNEQKCSLTLKRQELAKKLESQPTQHFINGEYSTSANDQFMNN</sequence>
<organism evidence="2">
    <name type="scientific">Mimivirus AB-566-O17</name>
    <dbReference type="NCBI Taxonomy" id="1988039"/>
    <lineage>
        <taxon>Viruses</taxon>
        <taxon>Varidnaviria</taxon>
        <taxon>Bamfordvirae</taxon>
        <taxon>Nucleocytoviricota</taxon>
        <taxon>Megaviricetes</taxon>
        <taxon>Imitervirales</taxon>
        <taxon>Mimiviridae</taxon>
        <taxon>Megamimivirinae</taxon>
        <taxon>Mimivirus</taxon>
    </lineage>
</organism>
<dbReference type="EMBL" id="KY565516">
    <property type="protein sequence ID" value="ARR74922.1"/>
    <property type="molecule type" value="Genomic_DNA"/>
</dbReference>
<keyword evidence="1" id="KW-0175">Coiled coil</keyword>
<evidence type="ECO:0000313" key="2">
    <source>
        <dbReference type="EMBL" id="ARR74922.1"/>
    </source>
</evidence>
<feature type="coiled-coil region" evidence="1">
    <location>
        <begin position="255"/>
        <end position="282"/>
    </location>
</feature>
<gene>
    <name evidence="2" type="ORF">SAGO17_0002</name>
</gene>
<name>A0A1X9VNK6_9VIRU</name>
<reference evidence="2" key="1">
    <citation type="journal article" date="2017" name="ISME J.">
        <title>Genomic exploration of individual giant ocean viruses.</title>
        <authorList>
            <person name="Wilson W.H."/>
            <person name="Gilg I.C."/>
            <person name="Moniruzzaman M."/>
            <person name="Field E.K."/>
            <person name="Koren S."/>
            <person name="LeCleir G.R."/>
            <person name="Martinez Martinez J."/>
            <person name="Poulton N.J."/>
            <person name="Swan B.K."/>
            <person name="Stepanauskas R."/>
            <person name="Wilhelm S.W."/>
        </authorList>
    </citation>
    <scope>NUCLEOTIDE SEQUENCE</scope>
</reference>
<proteinExistence type="predicted"/>
<accession>A0A1X9VNK6</accession>
<protein>
    <submittedName>
        <fullName evidence="2">Uncharacterized protein</fullName>
    </submittedName>
</protein>
<evidence type="ECO:0000256" key="1">
    <source>
        <dbReference type="SAM" id="Coils"/>
    </source>
</evidence>